<organism evidence="2 3">
    <name type="scientific">Dendrothele bispora (strain CBS 962.96)</name>
    <dbReference type="NCBI Taxonomy" id="1314807"/>
    <lineage>
        <taxon>Eukaryota</taxon>
        <taxon>Fungi</taxon>
        <taxon>Dikarya</taxon>
        <taxon>Basidiomycota</taxon>
        <taxon>Agaricomycotina</taxon>
        <taxon>Agaricomycetes</taxon>
        <taxon>Agaricomycetidae</taxon>
        <taxon>Agaricales</taxon>
        <taxon>Agaricales incertae sedis</taxon>
        <taxon>Dendrothele</taxon>
    </lineage>
</organism>
<dbReference type="Proteomes" id="UP000297245">
    <property type="component" value="Unassembled WGS sequence"/>
</dbReference>
<feature type="compositionally biased region" description="Low complexity" evidence="1">
    <location>
        <begin position="425"/>
        <end position="435"/>
    </location>
</feature>
<gene>
    <name evidence="2" type="ORF">K435DRAFT_369728</name>
</gene>
<reference evidence="2 3" key="1">
    <citation type="journal article" date="2019" name="Nat. Ecol. Evol.">
        <title>Megaphylogeny resolves global patterns of mushroom evolution.</title>
        <authorList>
            <person name="Varga T."/>
            <person name="Krizsan K."/>
            <person name="Foldi C."/>
            <person name="Dima B."/>
            <person name="Sanchez-Garcia M."/>
            <person name="Sanchez-Ramirez S."/>
            <person name="Szollosi G.J."/>
            <person name="Szarkandi J.G."/>
            <person name="Papp V."/>
            <person name="Albert L."/>
            <person name="Andreopoulos W."/>
            <person name="Angelini C."/>
            <person name="Antonin V."/>
            <person name="Barry K.W."/>
            <person name="Bougher N.L."/>
            <person name="Buchanan P."/>
            <person name="Buyck B."/>
            <person name="Bense V."/>
            <person name="Catcheside P."/>
            <person name="Chovatia M."/>
            <person name="Cooper J."/>
            <person name="Damon W."/>
            <person name="Desjardin D."/>
            <person name="Finy P."/>
            <person name="Geml J."/>
            <person name="Haridas S."/>
            <person name="Hughes K."/>
            <person name="Justo A."/>
            <person name="Karasinski D."/>
            <person name="Kautmanova I."/>
            <person name="Kiss B."/>
            <person name="Kocsube S."/>
            <person name="Kotiranta H."/>
            <person name="LaButti K.M."/>
            <person name="Lechner B.E."/>
            <person name="Liimatainen K."/>
            <person name="Lipzen A."/>
            <person name="Lukacs Z."/>
            <person name="Mihaltcheva S."/>
            <person name="Morgado L.N."/>
            <person name="Niskanen T."/>
            <person name="Noordeloos M.E."/>
            <person name="Ohm R.A."/>
            <person name="Ortiz-Santana B."/>
            <person name="Ovrebo C."/>
            <person name="Racz N."/>
            <person name="Riley R."/>
            <person name="Savchenko A."/>
            <person name="Shiryaev A."/>
            <person name="Soop K."/>
            <person name="Spirin V."/>
            <person name="Szebenyi C."/>
            <person name="Tomsovsky M."/>
            <person name="Tulloss R.E."/>
            <person name="Uehling J."/>
            <person name="Grigoriev I.V."/>
            <person name="Vagvolgyi C."/>
            <person name="Papp T."/>
            <person name="Martin F.M."/>
            <person name="Miettinen O."/>
            <person name="Hibbett D.S."/>
            <person name="Nagy L.G."/>
        </authorList>
    </citation>
    <scope>NUCLEOTIDE SEQUENCE [LARGE SCALE GENOMIC DNA]</scope>
    <source>
        <strain evidence="2 3">CBS 962.96</strain>
    </source>
</reference>
<feature type="compositionally biased region" description="Low complexity" evidence="1">
    <location>
        <begin position="583"/>
        <end position="606"/>
    </location>
</feature>
<name>A0A4S8LCA8_DENBC</name>
<feature type="compositionally biased region" description="Basic and acidic residues" evidence="1">
    <location>
        <begin position="262"/>
        <end position="280"/>
    </location>
</feature>
<feature type="compositionally biased region" description="Low complexity" evidence="1">
    <location>
        <begin position="111"/>
        <end position="125"/>
    </location>
</feature>
<feature type="region of interest" description="Disordered" evidence="1">
    <location>
        <begin position="1"/>
        <end position="31"/>
    </location>
</feature>
<dbReference type="OrthoDB" id="79830at2759"/>
<dbReference type="EMBL" id="ML179506">
    <property type="protein sequence ID" value="THU86233.1"/>
    <property type="molecule type" value="Genomic_DNA"/>
</dbReference>
<feature type="compositionally biased region" description="Basic and acidic residues" evidence="1">
    <location>
        <begin position="458"/>
        <end position="473"/>
    </location>
</feature>
<evidence type="ECO:0000313" key="2">
    <source>
        <dbReference type="EMBL" id="THU86233.1"/>
    </source>
</evidence>
<feature type="compositionally biased region" description="Polar residues" evidence="1">
    <location>
        <begin position="290"/>
        <end position="302"/>
    </location>
</feature>
<evidence type="ECO:0000256" key="1">
    <source>
        <dbReference type="SAM" id="MobiDB-lite"/>
    </source>
</evidence>
<feature type="compositionally biased region" description="Basic residues" evidence="1">
    <location>
        <begin position="1"/>
        <end position="11"/>
    </location>
</feature>
<feature type="compositionally biased region" description="Polar residues" evidence="1">
    <location>
        <begin position="371"/>
        <end position="399"/>
    </location>
</feature>
<feature type="compositionally biased region" description="Polar residues" evidence="1">
    <location>
        <begin position="345"/>
        <end position="362"/>
    </location>
</feature>
<accession>A0A4S8LCA8</accession>
<sequence length="779" mass="82155">MSGAIRSKRSSVRNLSSPYAGGRPASKKSAWSTSSLLSLFNPFTYLHLGSTRNDDDLDEDELNSNGNAESAAKALNVRGQQISASIRSRSDLVQQHLPSHTSPPLPPPPRSVTSQVSSQPSQSSTAALDSAAEPSSLKNGLDIVTQYLENHSGQELTPQDAEKLIDILKNEQRETFRFSSSTPSTPHRGNSPLFPSSTGSSAQFQFTLPTSTSSNNSVNPSPSKFLKTNPNGRYRWEGGGSAKPSRSRNRFQSPAFGPSRAASERLVLRDSPEKEPTKTDTKRRRVGEEATSSTASPSGINGTTSTSSQPSAQSKPIFPFPVSNMNGSASPSKATSGEAPKLNGVSHSSTPRLRTSMLNAKPTTPAVPSPLRQTWGQSGSPPSRSDTEDGQTQQRQTKAANFMSELIKEVTPVKRLEVSNPYQAASPVPASSVPKSRPKRTRAAGKPTAPAKEVNGVKAKDDEKEKGKLEKEYSAQAIIEATVPKGSKRSRPPAQSVAINGSSTIQKSSPPPRVQIEEVEDEEDAQRVNKKAKSNGAINGISKPSPSKFAPTVIEITDEDELMADKPATTPSQIIEPKEQPLSSTSTSTSTSSHFGMPAPSAASPSRSIFSNIKASAPKEPSKLRFSYQPESSPSSSASPTPSLAASSEFLAPKPPAPILATPSSSITLPPASMSSPKIKDPKKAAASLPSVELPLYTFTLPPVASGSGSSSSAMEKARAAANAVPASSLPHFDFSKPVKPAMPVPASTVAAPVTNGFDWGAAGMKRPATSTGANWTYM</sequence>
<dbReference type="AlphaFoldDB" id="A0A4S8LCA8"/>
<protein>
    <submittedName>
        <fullName evidence="2">Uncharacterized protein</fullName>
    </submittedName>
</protein>
<evidence type="ECO:0000313" key="3">
    <source>
        <dbReference type="Proteomes" id="UP000297245"/>
    </source>
</evidence>
<feature type="region of interest" description="Disordered" evidence="1">
    <location>
        <begin position="90"/>
        <end position="135"/>
    </location>
</feature>
<proteinExistence type="predicted"/>
<feature type="region of interest" description="Disordered" evidence="1">
    <location>
        <begin position="48"/>
        <end position="73"/>
    </location>
</feature>
<feature type="compositionally biased region" description="Polar residues" evidence="1">
    <location>
        <begin position="662"/>
        <end position="676"/>
    </location>
</feature>
<feature type="compositionally biased region" description="Polar residues" evidence="1">
    <location>
        <begin position="323"/>
        <end position="335"/>
    </location>
</feature>
<feature type="compositionally biased region" description="Low complexity" evidence="1">
    <location>
        <begin position="632"/>
        <end position="648"/>
    </location>
</feature>
<feature type="compositionally biased region" description="Polar residues" evidence="1">
    <location>
        <begin position="193"/>
        <end position="206"/>
    </location>
</feature>
<feature type="compositionally biased region" description="Polar residues" evidence="1">
    <location>
        <begin position="497"/>
        <end position="508"/>
    </location>
</feature>
<feature type="region of interest" description="Disordered" evidence="1">
    <location>
        <begin position="176"/>
        <end position="403"/>
    </location>
</feature>
<feature type="compositionally biased region" description="Low complexity" evidence="1">
    <location>
        <begin position="207"/>
        <end position="223"/>
    </location>
</feature>
<feature type="region of interest" description="Disordered" evidence="1">
    <location>
        <begin position="418"/>
        <end position="685"/>
    </location>
</feature>
<feature type="compositionally biased region" description="Pro residues" evidence="1">
    <location>
        <begin position="101"/>
        <end position="110"/>
    </location>
</feature>
<keyword evidence="3" id="KW-1185">Reference proteome</keyword>